<dbReference type="SUPFAM" id="SSF56601">
    <property type="entry name" value="beta-lactamase/transpeptidase-like"/>
    <property type="match status" value="1"/>
</dbReference>
<dbReference type="SUPFAM" id="SSF56519">
    <property type="entry name" value="Penicillin binding protein dimerisation domain"/>
    <property type="match status" value="1"/>
</dbReference>
<dbReference type="GO" id="GO:0071972">
    <property type="term" value="F:peptidoglycan L,D-transpeptidase activity"/>
    <property type="evidence" value="ECO:0007669"/>
    <property type="project" value="TreeGrafter"/>
</dbReference>
<keyword evidence="1" id="KW-0472">Membrane</keyword>
<keyword evidence="1" id="KW-1133">Transmembrane helix</keyword>
<reference evidence="3 4" key="1">
    <citation type="journal article" date="2016" name="Nat. Commun.">
        <title>Thousands of microbial genomes shed light on interconnected biogeochemical processes in an aquifer system.</title>
        <authorList>
            <person name="Anantharaman K."/>
            <person name="Brown C.T."/>
            <person name="Hug L.A."/>
            <person name="Sharon I."/>
            <person name="Castelle C.J."/>
            <person name="Probst A.J."/>
            <person name="Thomas B.C."/>
            <person name="Singh A."/>
            <person name="Wilkins M.J."/>
            <person name="Karaoz U."/>
            <person name="Brodie E.L."/>
            <person name="Williams K.H."/>
            <person name="Hubbard S.S."/>
            <person name="Banfield J.F."/>
        </authorList>
    </citation>
    <scope>NUCLEOTIDE SEQUENCE [LARGE SCALE GENOMIC DNA]</scope>
</reference>
<proteinExistence type="predicted"/>
<dbReference type="GO" id="GO:0071555">
    <property type="term" value="P:cell wall organization"/>
    <property type="evidence" value="ECO:0007669"/>
    <property type="project" value="TreeGrafter"/>
</dbReference>
<dbReference type="STRING" id="1798507.A3A34_01325"/>
<protein>
    <recommendedName>
        <fullName evidence="2">Penicillin-binding protein transpeptidase domain-containing protein</fullName>
    </recommendedName>
</protein>
<dbReference type="Gene3D" id="3.90.1310.10">
    <property type="entry name" value="Penicillin-binding protein 2a (Domain 2)"/>
    <property type="match status" value="1"/>
</dbReference>
<evidence type="ECO:0000313" key="4">
    <source>
        <dbReference type="Proteomes" id="UP000178587"/>
    </source>
</evidence>
<evidence type="ECO:0000259" key="2">
    <source>
        <dbReference type="Pfam" id="PF00905"/>
    </source>
</evidence>
<dbReference type="GO" id="GO:0008658">
    <property type="term" value="F:penicillin binding"/>
    <property type="evidence" value="ECO:0007669"/>
    <property type="project" value="InterPro"/>
</dbReference>
<keyword evidence="1" id="KW-0812">Transmembrane</keyword>
<dbReference type="InterPro" id="IPR001460">
    <property type="entry name" value="PCN-bd_Tpept"/>
</dbReference>
<comment type="caution">
    <text evidence="3">The sequence shown here is derived from an EMBL/GenBank/DDBJ whole genome shotgun (WGS) entry which is preliminary data.</text>
</comment>
<dbReference type="GO" id="GO:0005886">
    <property type="term" value="C:plasma membrane"/>
    <property type="evidence" value="ECO:0007669"/>
    <property type="project" value="TreeGrafter"/>
</dbReference>
<name>A0A1F6EIL3_9BACT</name>
<dbReference type="InterPro" id="IPR036138">
    <property type="entry name" value="PBP_dimer_sf"/>
</dbReference>
<dbReference type="PANTHER" id="PTHR30627:SF2">
    <property type="entry name" value="PEPTIDOGLYCAN D,D-TRANSPEPTIDASE MRDA"/>
    <property type="match status" value="1"/>
</dbReference>
<accession>A0A1F6EIL3</accession>
<dbReference type="EMBL" id="MFLU01000018">
    <property type="protein sequence ID" value="OGG73486.1"/>
    <property type="molecule type" value="Genomic_DNA"/>
</dbReference>
<evidence type="ECO:0000256" key="1">
    <source>
        <dbReference type="SAM" id="Phobius"/>
    </source>
</evidence>
<evidence type="ECO:0000313" key="3">
    <source>
        <dbReference type="EMBL" id="OGG73486.1"/>
    </source>
</evidence>
<dbReference type="PANTHER" id="PTHR30627">
    <property type="entry name" value="PEPTIDOGLYCAN D,D-TRANSPEPTIDASE"/>
    <property type="match status" value="1"/>
</dbReference>
<dbReference type="AlphaFoldDB" id="A0A1F6EIL3"/>
<dbReference type="InterPro" id="IPR012338">
    <property type="entry name" value="Beta-lactam/transpept-like"/>
</dbReference>
<dbReference type="Pfam" id="PF00905">
    <property type="entry name" value="Transpeptidase"/>
    <property type="match status" value="1"/>
</dbReference>
<gene>
    <name evidence="3" type="ORF">A3A34_01325</name>
</gene>
<dbReference type="InterPro" id="IPR050515">
    <property type="entry name" value="Beta-lactam/transpept"/>
</dbReference>
<feature type="domain" description="Penicillin-binding protein transpeptidase" evidence="2">
    <location>
        <begin position="230"/>
        <end position="551"/>
    </location>
</feature>
<organism evidence="3 4">
    <name type="scientific">Candidatus Kaiserbacteria bacterium RIFCSPLOWO2_01_FULL_50_24</name>
    <dbReference type="NCBI Taxonomy" id="1798507"/>
    <lineage>
        <taxon>Bacteria</taxon>
        <taxon>Candidatus Kaiseribacteriota</taxon>
    </lineage>
</organism>
<dbReference type="Gene3D" id="3.40.710.10">
    <property type="entry name" value="DD-peptidase/beta-lactamase superfamily"/>
    <property type="match status" value="1"/>
</dbReference>
<feature type="transmembrane region" description="Helical" evidence="1">
    <location>
        <begin position="45"/>
        <end position="65"/>
    </location>
</feature>
<dbReference type="Proteomes" id="UP000178587">
    <property type="component" value="Unassembled WGS sequence"/>
</dbReference>
<sequence>MFARKKTRIAREIDPDEIFLDSSNLPGHEVAQFEGRVEHPVSKRAIFGVGAIFIAASLIFTGQAYQLQVQNGDTYAQVSRDNRLSRTVLFAPRGVIYDRNGTELAWNEVIANESTTTDVTLYARRAYTSLPGLAHTVGFVRYPKMDTSGRWWREEYVGISGSELAFDAHLAGQNGSKMAEANARGEVQREHIVVLPTPGKNVELSIDADVQSKLHTTLLGHANTHGFRGGASVIMDVTTGEILALVSVPEYDNAAFAEGETDVIRTTHLSERLPALNRAIAGAYTPGSIVKPFFAAAALQEGIISPEKEIESTGTLVVPNPYYPDKPSVFRDWKAHGWTDMRDALSVSSDIYFYTIGGGFASQAGLGILRLSEYARRFGFGAPADFVLWGEVAGVVPTPEWKEKIFGPDDPWRIGDTYNTAIGQYGMQVTPLQAVRAIATIANDGLLVTPILTVGEKTKSIPLGISRGNLVVVREGMRRAVAGSGGTASALAMPRFFIAAKTGTAQTGARNEWMNSWVVGFWPYENPRFAFATLLEHAPAGTLAGASPAMRPFFEWLAANKMEYIE</sequence>